<evidence type="ECO:0000313" key="4">
    <source>
        <dbReference type="Proteomes" id="UP000178187"/>
    </source>
</evidence>
<dbReference type="PANTHER" id="PTHR12526:SF630">
    <property type="entry name" value="GLYCOSYLTRANSFERASE"/>
    <property type="match status" value="1"/>
</dbReference>
<dbReference type="InterPro" id="IPR001296">
    <property type="entry name" value="Glyco_trans_1"/>
</dbReference>
<dbReference type="SUPFAM" id="SSF53756">
    <property type="entry name" value="UDP-Glycosyltransferase/glycogen phosphorylase"/>
    <property type="match status" value="2"/>
</dbReference>
<dbReference type="InterPro" id="IPR028098">
    <property type="entry name" value="Glyco_trans_4-like_N"/>
</dbReference>
<evidence type="ECO:0008006" key="5">
    <source>
        <dbReference type="Google" id="ProtNLM"/>
    </source>
</evidence>
<organism evidence="3 4">
    <name type="scientific">Candidatus Danuiimicrobium aquiferis</name>
    <dbReference type="NCBI Taxonomy" id="1801832"/>
    <lineage>
        <taxon>Bacteria</taxon>
        <taxon>Pseudomonadati</taxon>
        <taxon>Candidatus Omnitrophota</taxon>
        <taxon>Candidatus Danuiimicrobium</taxon>
    </lineage>
</organism>
<feature type="domain" description="Glycosyltransferase subfamily 4-like N-terminal" evidence="2">
    <location>
        <begin position="402"/>
        <end position="556"/>
    </location>
</feature>
<name>A0A1G1KRM7_9BACT</name>
<dbReference type="EMBL" id="MHFR01000063">
    <property type="protein sequence ID" value="OGW95462.1"/>
    <property type="molecule type" value="Genomic_DNA"/>
</dbReference>
<comment type="caution">
    <text evidence="3">The sequence shown here is derived from an EMBL/GenBank/DDBJ whole genome shotgun (WGS) entry which is preliminary data.</text>
</comment>
<dbReference type="Pfam" id="PF13439">
    <property type="entry name" value="Glyco_transf_4"/>
    <property type="match status" value="2"/>
</dbReference>
<evidence type="ECO:0000313" key="3">
    <source>
        <dbReference type="EMBL" id="OGW95462.1"/>
    </source>
</evidence>
<feature type="domain" description="Glycosyl transferase family 1" evidence="1">
    <location>
        <begin position="564"/>
        <end position="730"/>
    </location>
</feature>
<evidence type="ECO:0000259" key="1">
    <source>
        <dbReference type="Pfam" id="PF00534"/>
    </source>
</evidence>
<protein>
    <recommendedName>
        <fullName evidence="5">Glycosyltransferase</fullName>
    </recommendedName>
</protein>
<dbReference type="Pfam" id="PF00534">
    <property type="entry name" value="Glycos_transf_1"/>
    <property type="match status" value="2"/>
</dbReference>
<dbReference type="PANTHER" id="PTHR12526">
    <property type="entry name" value="GLYCOSYLTRANSFERASE"/>
    <property type="match status" value="1"/>
</dbReference>
<dbReference type="Proteomes" id="UP000178187">
    <property type="component" value="Unassembled WGS sequence"/>
</dbReference>
<dbReference type="AlphaFoldDB" id="A0A1G1KRM7"/>
<dbReference type="Gene3D" id="3.40.50.2000">
    <property type="entry name" value="Glycogen Phosphorylase B"/>
    <property type="match status" value="4"/>
</dbReference>
<dbReference type="GO" id="GO:0016757">
    <property type="term" value="F:glycosyltransferase activity"/>
    <property type="evidence" value="ECO:0007669"/>
    <property type="project" value="InterPro"/>
</dbReference>
<evidence type="ECO:0000259" key="2">
    <source>
        <dbReference type="Pfam" id="PF13439"/>
    </source>
</evidence>
<gene>
    <name evidence="3" type="ORF">A3G33_10825</name>
</gene>
<feature type="domain" description="Glycosyl transferase family 1" evidence="1">
    <location>
        <begin position="187"/>
        <end position="354"/>
    </location>
</feature>
<accession>A0A1G1KRM7</accession>
<feature type="domain" description="Glycosyltransferase subfamily 4-like N-terminal" evidence="2">
    <location>
        <begin position="22"/>
        <end position="178"/>
    </location>
</feature>
<reference evidence="3 4" key="1">
    <citation type="journal article" date="2016" name="Nat. Commun.">
        <title>Thousands of microbial genomes shed light on interconnected biogeochemical processes in an aquifer system.</title>
        <authorList>
            <person name="Anantharaman K."/>
            <person name="Brown C.T."/>
            <person name="Hug L.A."/>
            <person name="Sharon I."/>
            <person name="Castelle C.J."/>
            <person name="Probst A.J."/>
            <person name="Thomas B.C."/>
            <person name="Singh A."/>
            <person name="Wilkins M.J."/>
            <person name="Karaoz U."/>
            <person name="Brodie E.L."/>
            <person name="Williams K.H."/>
            <person name="Hubbard S.S."/>
            <person name="Banfield J.F."/>
        </authorList>
    </citation>
    <scope>NUCLEOTIDE SEQUENCE [LARGE SCALE GENOMIC DNA]</scope>
</reference>
<proteinExistence type="predicted"/>
<sequence length="769" mass="87554">MNEQLIKKIKILFIIDKLVPAGTQNNLLEIVRHLDWEVFQATVVTLSKGDRMVDEFCSAGAEVYEWPVKRIYMPEGWVTWWKLLRLIKKERFQIVQTHFLIPELLVCFARIFVRIPKVITVRRDEGFWVSKRQRIVSNLCLKSFDCVLANSEAVKTACLRSERCLRPIHVIYNGVDMEKYQSIEGDRKHLREELGIAKDNLVAGIVANMRHEIKGYSYLIHAIPEVIKKHPKAKFLFVGDGALRANYEKLASDLGVRAHIVFAGSRQDVSRMINAMDVCCLTSLTEGFSNSILEYMAMSKPVIATNVGGNSEIVEDGKTGFLIPAGDFHALAEKMIILLGEHKMCRDMGREGRARIERQFSLQRMTNDYMNFYENIVNPGAGKRWPSSKIRILYVIWSLDLGGAEQVVMNLVRHIDRAKFEPVVCCLNQKGRYGADIEQSGTKVIELNKLPKLDPFIISKLMRVMKEEKIDLVHTHLFTSNLWGRLAAFFAGVPVVSTEHNMDSWKRFYHWWVDSILVRVTRKMIFVSEQVRNYYEQKLGALKDKSAVLYNGININQFAAKVDRADILREFGIAKDANVIGIVGRLVPQKGHGVFIEMIFNLRQKGVNAVGLIIGDGELRKELEKMRDDLKLKDFILFTGFRKDIDRLYVAMDVLVMTSTREGFPMTLLEAMAAGVPVVAADVGGVKECVTNGENGFLIDSAIAQDYADRVAELIDRIELRLKFIESGKRRVEREFSVSNMAANHEALYSTLVRGAKLALRRLDNCINK</sequence>